<evidence type="ECO:0000256" key="1">
    <source>
        <dbReference type="SAM" id="SignalP"/>
    </source>
</evidence>
<dbReference type="Proteomes" id="UP000236845">
    <property type="component" value="Unassembled WGS sequence"/>
</dbReference>
<accession>A0A2H0YSI2</accession>
<dbReference type="AlphaFoldDB" id="A0A2H0YSI2"/>
<keyword evidence="1" id="KW-0732">Signal</keyword>
<proteinExistence type="predicted"/>
<dbReference type="EMBL" id="PEXW01000039">
    <property type="protein sequence ID" value="PIS40712.1"/>
    <property type="molecule type" value="Genomic_DNA"/>
</dbReference>
<feature type="signal peptide" evidence="1">
    <location>
        <begin position="1"/>
        <end position="29"/>
    </location>
</feature>
<evidence type="ECO:0000313" key="2">
    <source>
        <dbReference type="EMBL" id="PIS40712.1"/>
    </source>
</evidence>
<sequence length="73" mass="8564">MKKRTIALGKLLWILLMAMCDISAETAIAAEKKEKGRYRYSRSEWQDREVLYGVAFAQAYFSQLRIEWTKLTS</sequence>
<name>A0A2H0YSI2_9BACT</name>
<evidence type="ECO:0000313" key="3">
    <source>
        <dbReference type="Proteomes" id="UP000236845"/>
    </source>
</evidence>
<protein>
    <submittedName>
        <fullName evidence="2">Uncharacterized protein</fullName>
    </submittedName>
</protein>
<comment type="caution">
    <text evidence="2">The sequence shown here is derived from an EMBL/GenBank/DDBJ whole genome shotgun (WGS) entry which is preliminary data.</text>
</comment>
<reference evidence="3" key="1">
    <citation type="submission" date="2017-09" db="EMBL/GenBank/DDBJ databases">
        <title>Depth-based differentiation of microbial function through sediment-hosted aquifers and enrichment of novel symbionts in the deep terrestrial subsurface.</title>
        <authorList>
            <person name="Probst A.J."/>
            <person name="Ladd B."/>
            <person name="Jarett J.K."/>
            <person name="Geller-Mcgrath D.E."/>
            <person name="Sieber C.M.K."/>
            <person name="Emerson J.B."/>
            <person name="Anantharaman K."/>
            <person name="Thomas B.C."/>
            <person name="Malmstrom R."/>
            <person name="Stieglmeier M."/>
            <person name="Klingl A."/>
            <person name="Woyke T."/>
            <person name="Ryan C.M."/>
            <person name="Banfield J.F."/>
        </authorList>
    </citation>
    <scope>NUCLEOTIDE SEQUENCE [LARGE SCALE GENOMIC DNA]</scope>
</reference>
<feature type="chain" id="PRO_5013776114" evidence="1">
    <location>
        <begin position="30"/>
        <end position="73"/>
    </location>
</feature>
<organism evidence="2 3">
    <name type="scientific">Candidatus Kerfeldbacteria bacterium CG08_land_8_20_14_0_20_43_14</name>
    <dbReference type="NCBI Taxonomy" id="2014246"/>
    <lineage>
        <taxon>Bacteria</taxon>
        <taxon>Candidatus Kerfeldiibacteriota</taxon>
    </lineage>
</organism>
<gene>
    <name evidence="2" type="ORF">COT26_01815</name>
</gene>